<accession>A0A411Z4U0</accession>
<evidence type="ECO:0000259" key="1">
    <source>
        <dbReference type="Pfam" id="PF09836"/>
    </source>
</evidence>
<dbReference type="Pfam" id="PF09836">
    <property type="entry name" value="DUF2063"/>
    <property type="match status" value="1"/>
</dbReference>
<evidence type="ECO:0000313" key="2">
    <source>
        <dbReference type="EMBL" id="RGP38067.1"/>
    </source>
</evidence>
<dbReference type="Proteomes" id="UP000284547">
    <property type="component" value="Unassembled WGS sequence"/>
</dbReference>
<reference evidence="2 3" key="1">
    <citation type="submission" date="2018-08" db="EMBL/GenBank/DDBJ databases">
        <title>Flavobacterium tibetense sp. nov., isolated from a wetland YonghuCo on Tibetan Plateau.</title>
        <authorList>
            <person name="Phurbu D."/>
            <person name="Lu H."/>
            <person name="Xing P."/>
        </authorList>
    </citation>
    <scope>NUCLEOTIDE SEQUENCE [LARGE SCALE GENOMIC DNA]</scope>
    <source>
        <strain evidence="2 3">DJC</strain>
    </source>
</reference>
<evidence type="ECO:0000313" key="3">
    <source>
        <dbReference type="Proteomes" id="UP000284547"/>
    </source>
</evidence>
<dbReference type="AlphaFoldDB" id="A0A411Z4U0"/>
<protein>
    <submittedName>
        <fullName evidence="2">DUF2063 domain-containing protein</fullName>
    </submittedName>
</protein>
<comment type="caution">
    <text evidence="2">The sequence shown here is derived from an EMBL/GenBank/DDBJ whole genome shotgun (WGS) entry which is preliminary data.</text>
</comment>
<proteinExistence type="predicted"/>
<dbReference type="EMBL" id="QWEY01000002">
    <property type="protein sequence ID" value="RGP38067.1"/>
    <property type="molecule type" value="Genomic_DNA"/>
</dbReference>
<dbReference type="InterPro" id="IPR044922">
    <property type="entry name" value="DUF2063_N_sf"/>
</dbReference>
<dbReference type="Gene3D" id="1.10.150.690">
    <property type="entry name" value="DUF2063"/>
    <property type="match status" value="1"/>
</dbReference>
<name>A0A411Z4U0_9RHOB</name>
<dbReference type="InterPro" id="IPR018640">
    <property type="entry name" value="DUF2063"/>
</dbReference>
<organism evidence="2 3">
    <name type="scientific">Pseudotabrizicola alkalilacus</name>
    <dbReference type="NCBI Taxonomy" id="2305252"/>
    <lineage>
        <taxon>Bacteria</taxon>
        <taxon>Pseudomonadati</taxon>
        <taxon>Pseudomonadota</taxon>
        <taxon>Alphaproteobacteria</taxon>
        <taxon>Rhodobacterales</taxon>
        <taxon>Paracoccaceae</taxon>
        <taxon>Pseudotabrizicola</taxon>
    </lineage>
</organism>
<gene>
    <name evidence="2" type="ORF">D1012_04290</name>
</gene>
<sequence>MRLSQRQARSRLWWSGTTTFPNGQSCGPKLRVRGKSLIVEGWLLPAHPEFTTAFDASLRGAPLPFGVTAASPAEVEQRFAVYRNNVAVSLTAALAKRFPVIQRLVGEAFFAAMGRVYSEAHRPKSPALLEWGDSFPEFLDGFPPLSGYRYMADVARIEYARGVAFHAADARSASAESFISASPSQLRLHPSVQVLRLDHPAVSIWRQNQPGATPEKLVLAGAEIALILRGPGFNVPVHAITEGDAVLIDHIRRDASLTVAAELAQWAEPCHDPQPLILRLFQAGAILDPQEDT</sequence>
<feature type="domain" description="Putative DNA-binding" evidence="1">
    <location>
        <begin position="50"/>
        <end position="139"/>
    </location>
</feature>
<keyword evidence="3" id="KW-1185">Reference proteome</keyword>